<feature type="compositionally biased region" description="Basic and acidic residues" evidence="1">
    <location>
        <begin position="280"/>
        <end position="293"/>
    </location>
</feature>
<dbReference type="OrthoDB" id="10259622at2759"/>
<dbReference type="AlphaFoldDB" id="A0A7C8N091"/>
<dbReference type="Proteomes" id="UP000481858">
    <property type="component" value="Unassembled WGS sequence"/>
</dbReference>
<dbReference type="InterPro" id="IPR011011">
    <property type="entry name" value="Znf_FYVE_PHD"/>
</dbReference>
<dbReference type="InterPro" id="IPR001025">
    <property type="entry name" value="BAH_dom"/>
</dbReference>
<dbReference type="PANTHER" id="PTHR46364">
    <property type="entry name" value="OS08G0421900 PROTEIN"/>
    <property type="match status" value="1"/>
</dbReference>
<dbReference type="InParanoid" id="A0A7C8N091"/>
<evidence type="ECO:0000256" key="1">
    <source>
        <dbReference type="SAM" id="MobiDB-lite"/>
    </source>
</evidence>
<feature type="region of interest" description="Disordered" evidence="1">
    <location>
        <begin position="1"/>
        <end position="59"/>
    </location>
</feature>
<reference evidence="3 4" key="1">
    <citation type="submission" date="2019-12" db="EMBL/GenBank/DDBJ databases">
        <title>Draft genome sequence of the ascomycete Xylaria multiplex DSM 110363.</title>
        <authorList>
            <person name="Buettner E."/>
            <person name="Kellner H."/>
        </authorList>
    </citation>
    <scope>NUCLEOTIDE SEQUENCE [LARGE SCALE GENOMIC DNA]</scope>
    <source>
        <strain evidence="3 4">DSM 110363</strain>
    </source>
</reference>
<protein>
    <recommendedName>
        <fullName evidence="2">BAH domain-containing protein</fullName>
    </recommendedName>
</protein>
<accession>A0A7C8N091</accession>
<sequence>MATARKRPRPDEDTQAECPFTVTHPDPNEKDKKAKRRRQESEDQPVPKIPLQASPFAPMGKFKDPNNTMDRYYQVHPHQKWMDMTRYNSFVLNGVKYYSEGFIFVANNSTIERQKNPGEPRPSRQKSEDDWVARILEIRASDEHHVYARVYWMYWPDELPAGTQEGKKSIQGRQSYHGQNELVASNHMDVINVVSVTAQATVNQWDETNEDEVQQALYWRQAFDVRSMELSSALPRCKCNRPENPDKQLINCTNAECRKWLHDDCLIHDALMKTFSRLGADKPHKPARMKAEELEGGQRPLSPSESGAAQTAQQSIDVKPEDQQTIKLADVEGAGPSVNSESRTLTILSGPEPKRKGRPRKSEVTEVVNTKPYEGLFSAVINDTSPPVVEIQDLRENVTGGEKSWTEPLHCLLCSADIH</sequence>
<dbReference type="Gene3D" id="2.30.30.490">
    <property type="match status" value="1"/>
</dbReference>
<name>A0A7C8N091_9PEZI</name>
<dbReference type="GO" id="GO:0003682">
    <property type="term" value="F:chromatin binding"/>
    <property type="evidence" value="ECO:0007669"/>
    <property type="project" value="InterPro"/>
</dbReference>
<dbReference type="SUPFAM" id="SSF57903">
    <property type="entry name" value="FYVE/PHD zinc finger"/>
    <property type="match status" value="1"/>
</dbReference>
<evidence type="ECO:0000313" key="4">
    <source>
        <dbReference type="Proteomes" id="UP000481858"/>
    </source>
</evidence>
<dbReference type="InterPro" id="IPR043151">
    <property type="entry name" value="BAH_sf"/>
</dbReference>
<dbReference type="CDD" id="cd04370">
    <property type="entry name" value="BAH"/>
    <property type="match status" value="1"/>
</dbReference>
<keyword evidence="4" id="KW-1185">Reference proteome</keyword>
<feature type="compositionally biased region" description="Polar residues" evidence="1">
    <location>
        <begin position="337"/>
        <end position="347"/>
    </location>
</feature>
<dbReference type="EMBL" id="WUBL01000208">
    <property type="protein sequence ID" value="KAF2963377.1"/>
    <property type="molecule type" value="Genomic_DNA"/>
</dbReference>
<feature type="region of interest" description="Disordered" evidence="1">
    <location>
        <begin position="280"/>
        <end position="362"/>
    </location>
</feature>
<proteinExistence type="predicted"/>
<comment type="caution">
    <text evidence="3">The sequence shown here is derived from an EMBL/GenBank/DDBJ whole genome shotgun (WGS) entry which is preliminary data.</text>
</comment>
<dbReference type="PROSITE" id="PS51038">
    <property type="entry name" value="BAH"/>
    <property type="match status" value="1"/>
</dbReference>
<evidence type="ECO:0000313" key="3">
    <source>
        <dbReference type="EMBL" id="KAF2963377.1"/>
    </source>
</evidence>
<feature type="compositionally biased region" description="Polar residues" evidence="1">
    <location>
        <begin position="301"/>
        <end position="316"/>
    </location>
</feature>
<organism evidence="3 4">
    <name type="scientific">Xylaria multiplex</name>
    <dbReference type="NCBI Taxonomy" id="323545"/>
    <lineage>
        <taxon>Eukaryota</taxon>
        <taxon>Fungi</taxon>
        <taxon>Dikarya</taxon>
        <taxon>Ascomycota</taxon>
        <taxon>Pezizomycotina</taxon>
        <taxon>Sordariomycetes</taxon>
        <taxon>Xylariomycetidae</taxon>
        <taxon>Xylariales</taxon>
        <taxon>Xylariaceae</taxon>
        <taxon>Xylaria</taxon>
    </lineage>
</organism>
<evidence type="ECO:0000259" key="2">
    <source>
        <dbReference type="PROSITE" id="PS51038"/>
    </source>
</evidence>
<feature type="domain" description="BAH" evidence="2">
    <location>
        <begin position="95"/>
        <end position="234"/>
    </location>
</feature>
<gene>
    <name evidence="3" type="ORF">GQX73_g10189</name>
</gene>